<reference evidence="1 2" key="1">
    <citation type="journal article" date="2021" name="Elife">
        <title>Chloroplast acquisition without the gene transfer in kleptoplastic sea slugs, Plakobranchus ocellatus.</title>
        <authorList>
            <person name="Maeda T."/>
            <person name="Takahashi S."/>
            <person name="Yoshida T."/>
            <person name="Shimamura S."/>
            <person name="Takaki Y."/>
            <person name="Nagai Y."/>
            <person name="Toyoda A."/>
            <person name="Suzuki Y."/>
            <person name="Arimoto A."/>
            <person name="Ishii H."/>
            <person name="Satoh N."/>
            <person name="Nishiyama T."/>
            <person name="Hasebe M."/>
            <person name="Maruyama T."/>
            <person name="Minagawa J."/>
            <person name="Obokata J."/>
            <person name="Shigenobu S."/>
        </authorList>
    </citation>
    <scope>NUCLEOTIDE SEQUENCE [LARGE SCALE GENOMIC DNA]</scope>
</reference>
<dbReference type="Proteomes" id="UP000735302">
    <property type="component" value="Unassembled WGS sequence"/>
</dbReference>
<proteinExistence type="predicted"/>
<protein>
    <submittedName>
        <fullName evidence="1">Uncharacterized protein</fullName>
    </submittedName>
</protein>
<evidence type="ECO:0000313" key="2">
    <source>
        <dbReference type="Proteomes" id="UP000735302"/>
    </source>
</evidence>
<comment type="caution">
    <text evidence="1">The sequence shown here is derived from an EMBL/GenBank/DDBJ whole genome shotgun (WGS) entry which is preliminary data.</text>
</comment>
<dbReference type="AlphaFoldDB" id="A0AAV4C822"/>
<gene>
    <name evidence="1" type="ORF">PoB_005433500</name>
</gene>
<dbReference type="EMBL" id="BLXT01005966">
    <property type="protein sequence ID" value="GFO27830.1"/>
    <property type="molecule type" value="Genomic_DNA"/>
</dbReference>
<keyword evidence="2" id="KW-1185">Reference proteome</keyword>
<organism evidence="1 2">
    <name type="scientific">Plakobranchus ocellatus</name>
    <dbReference type="NCBI Taxonomy" id="259542"/>
    <lineage>
        <taxon>Eukaryota</taxon>
        <taxon>Metazoa</taxon>
        <taxon>Spiralia</taxon>
        <taxon>Lophotrochozoa</taxon>
        <taxon>Mollusca</taxon>
        <taxon>Gastropoda</taxon>
        <taxon>Heterobranchia</taxon>
        <taxon>Euthyneura</taxon>
        <taxon>Panpulmonata</taxon>
        <taxon>Sacoglossa</taxon>
        <taxon>Placobranchoidea</taxon>
        <taxon>Plakobranchidae</taxon>
        <taxon>Plakobranchus</taxon>
    </lineage>
</organism>
<sequence length="92" mass="10620">MLPPFQSLNSKSNCSPGTDYRLITGYDVIRPATSWFFSEQPSATGSHVFGALGMDVKHHPCKNLRRQLSWTKQFVSFMFHRRICRPKILKMC</sequence>
<accession>A0AAV4C822</accession>
<name>A0AAV4C822_9GAST</name>
<evidence type="ECO:0000313" key="1">
    <source>
        <dbReference type="EMBL" id="GFO27830.1"/>
    </source>
</evidence>